<evidence type="ECO:0000256" key="1">
    <source>
        <dbReference type="SAM" id="MobiDB-lite"/>
    </source>
</evidence>
<dbReference type="EMBL" id="LT670818">
    <property type="protein sequence ID" value="SHG98653.1"/>
    <property type="molecule type" value="Genomic_DNA"/>
</dbReference>
<dbReference type="RefSeq" id="WP_154073406.1">
    <property type="nucleotide sequence ID" value="NZ_LT670818.1"/>
</dbReference>
<proteinExistence type="predicted"/>
<feature type="region of interest" description="Disordered" evidence="1">
    <location>
        <begin position="104"/>
        <end position="123"/>
    </location>
</feature>
<dbReference type="AlphaFoldDB" id="A0A1M5PBP2"/>
<feature type="compositionally biased region" description="Polar residues" evidence="1">
    <location>
        <begin position="104"/>
        <end position="118"/>
    </location>
</feature>
<name>A0A1M5PBP2_9BRAD</name>
<organism evidence="2 3">
    <name type="scientific">Bradyrhizobium erythrophlei</name>
    <dbReference type="NCBI Taxonomy" id="1437360"/>
    <lineage>
        <taxon>Bacteria</taxon>
        <taxon>Pseudomonadati</taxon>
        <taxon>Pseudomonadota</taxon>
        <taxon>Alphaproteobacteria</taxon>
        <taxon>Hyphomicrobiales</taxon>
        <taxon>Nitrobacteraceae</taxon>
        <taxon>Bradyrhizobium</taxon>
    </lineage>
</organism>
<feature type="compositionally biased region" description="Polar residues" evidence="1">
    <location>
        <begin position="506"/>
        <end position="517"/>
    </location>
</feature>
<evidence type="ECO:0000313" key="3">
    <source>
        <dbReference type="Proteomes" id="UP000190675"/>
    </source>
</evidence>
<feature type="region of interest" description="Disordered" evidence="1">
    <location>
        <begin position="504"/>
        <end position="524"/>
    </location>
</feature>
<dbReference type="Proteomes" id="UP000190675">
    <property type="component" value="Chromosome I"/>
</dbReference>
<accession>A0A1M5PBP2</accession>
<reference evidence="2 3" key="1">
    <citation type="submission" date="2016-11" db="EMBL/GenBank/DDBJ databases">
        <authorList>
            <person name="Jaros S."/>
            <person name="Januszkiewicz K."/>
            <person name="Wedrychowicz H."/>
        </authorList>
    </citation>
    <scope>NUCLEOTIDE SEQUENCE [LARGE SCALE GENOMIC DNA]</scope>
    <source>
        <strain evidence="2 3">GAS242</strain>
    </source>
</reference>
<protein>
    <submittedName>
        <fullName evidence="2">Uncharacterized protein</fullName>
    </submittedName>
</protein>
<sequence>MVEKREIDEGRLIDQTLRLFQNAIAESEAVAPPARFDCAVEGKDLRLSKPPEKRAGSLIGDIVAFARTIAGFESTAVQTAPSSQLPVINSAAASLRQSVGKQISRNELSLESPTQEKTATPIDLNHPQSVARNAMERPAGDERFDPRVDQPPSMVAVVPIESKVPPSLNTADIGAITKPASVAWPPGQPTREGSPVAIKNAHSLVVNKDVVSAQKPVLIKQLLISEPTMAQIPRPSLQPCPKQGLENPIVNAPSDSLADQAKWMTADDKPNPVKAVSPFSANHAEAAGPLRKPIDEPSPPDILPSAHPVQGEPALFDNTLTLVKSVVVSERKTLLVKRISISEFSGVEATSHSLQSPGDKPALGTPTGALQSEALVDHMPCLTATAPIGETDVIEAESPPNMGGTEPLLLQQPINKSVSKEALRSLKRLAQVEPPSPDRVHPTELEGAPAALTTESAESLPEQPPIRQLSPEERLDIELADIRRRVATFKEHQQRFRREREEYYAATTSKACNNTTDASERGAG</sequence>
<gene>
    <name evidence="2" type="ORF">SAMN05444169_5122</name>
</gene>
<evidence type="ECO:0000313" key="2">
    <source>
        <dbReference type="EMBL" id="SHG98653.1"/>
    </source>
</evidence>